<dbReference type="GO" id="GO:0000139">
    <property type="term" value="C:Golgi membrane"/>
    <property type="evidence" value="ECO:0007669"/>
    <property type="project" value="UniProtKB-SubCell"/>
</dbReference>
<dbReference type="Pfam" id="PF04893">
    <property type="entry name" value="Yip1"/>
    <property type="match status" value="1"/>
</dbReference>
<feature type="region of interest" description="Disordered" evidence="7">
    <location>
        <begin position="277"/>
        <end position="298"/>
    </location>
</feature>
<keyword evidence="5 6" id="KW-0472">Membrane</keyword>
<dbReference type="PANTHER" id="PTHR12822">
    <property type="entry name" value="PROTEIN YIPF"/>
    <property type="match status" value="1"/>
</dbReference>
<feature type="transmembrane region" description="Helical" evidence="6">
    <location>
        <begin position="104"/>
        <end position="127"/>
    </location>
</feature>
<proteinExistence type="evidence at transcript level"/>
<dbReference type="InterPro" id="IPR006977">
    <property type="entry name" value="Yip1_dom"/>
</dbReference>
<dbReference type="AlphaFoldDB" id="A0A4Y7LRT0"/>
<feature type="domain" description="Yip1" evidence="8">
    <location>
        <begin position="43"/>
        <end position="215"/>
    </location>
</feature>
<evidence type="ECO:0000256" key="3">
    <source>
        <dbReference type="ARBA" id="ARBA00022692"/>
    </source>
</evidence>
<evidence type="ECO:0000256" key="6">
    <source>
        <dbReference type="RuleBase" id="RU361264"/>
    </source>
</evidence>
<organism evidence="9">
    <name type="scientific">Eubosmina coregoni</name>
    <dbReference type="NCBI Taxonomy" id="186181"/>
    <lineage>
        <taxon>Eukaryota</taxon>
        <taxon>Metazoa</taxon>
        <taxon>Ecdysozoa</taxon>
        <taxon>Arthropoda</taxon>
        <taxon>Crustacea</taxon>
        <taxon>Branchiopoda</taxon>
        <taxon>Diplostraca</taxon>
        <taxon>Cladocera</taxon>
        <taxon>Anomopoda</taxon>
        <taxon>Bosminidae</taxon>
        <taxon>Eubosmina</taxon>
    </lineage>
</organism>
<evidence type="ECO:0000256" key="7">
    <source>
        <dbReference type="SAM" id="MobiDB-lite"/>
    </source>
</evidence>
<evidence type="ECO:0000256" key="1">
    <source>
        <dbReference type="ARBA" id="ARBA00004141"/>
    </source>
</evidence>
<evidence type="ECO:0000256" key="5">
    <source>
        <dbReference type="ARBA" id="ARBA00023136"/>
    </source>
</evidence>
<evidence type="ECO:0000313" key="9">
    <source>
        <dbReference type="EMBL" id="SVE70033.1"/>
    </source>
</evidence>
<feature type="transmembrane region" description="Helical" evidence="6">
    <location>
        <begin position="139"/>
        <end position="160"/>
    </location>
</feature>
<gene>
    <name evidence="9" type="primary">EOG090X0CJ3</name>
</gene>
<dbReference type="GO" id="GO:0016192">
    <property type="term" value="P:vesicle-mediated transport"/>
    <property type="evidence" value="ECO:0007669"/>
    <property type="project" value="InterPro"/>
</dbReference>
<evidence type="ECO:0000259" key="8">
    <source>
        <dbReference type="Pfam" id="PF04893"/>
    </source>
</evidence>
<dbReference type="GO" id="GO:0031267">
    <property type="term" value="F:small GTPase binding"/>
    <property type="evidence" value="ECO:0007669"/>
    <property type="project" value="InterPro"/>
</dbReference>
<dbReference type="EMBL" id="LR000414">
    <property type="protein sequence ID" value="SVE70033.1"/>
    <property type="molecule type" value="mRNA"/>
</dbReference>
<dbReference type="InterPro" id="IPR039765">
    <property type="entry name" value="Yip5/YIPF1/YIPF2"/>
</dbReference>
<dbReference type="PANTHER" id="PTHR12822:SF2">
    <property type="entry name" value="PROTEIN YIPF"/>
    <property type="match status" value="1"/>
</dbReference>
<keyword evidence="3 6" id="KW-0812">Transmembrane</keyword>
<protein>
    <recommendedName>
        <fullName evidence="6">Protein YIPF</fullName>
    </recommendedName>
</protein>
<name>A0A4Y7LRT0_9CRUS</name>
<sequence length="356" mass="39817">MNPKELNLYCSSKTGGPSMLSWAYYQRYFDVDTPQVKERLIWSFLPRPSRDTLTTYIRPSPDLYGPFWICVTLIFCIAIMGNIADYLQSGGEGQHWRYDFRKVSISATTIFCYALLVPLLLWVILWWRKRQDDQTPLGLMEMISLYGYSLAIYIPISILWTIPYPWIQWTFVIIGATLSGSVLVLSLWPPLSASQRGIAVAVIGVIIALHFLLAAGLQLYFFNYSHNITAGIGNQGVSPAHKVSIEPHPMDKVTELHGMNLVLEEVPSGISALESTNTQKSLTNESPLQSETISTTSAKEEAKETANSLKTSAIPTIGKTTNEKEVIANQSVTENITKLVESTQLSTKLEETTRSR</sequence>
<reference evidence="9" key="1">
    <citation type="submission" date="2018-08" db="EMBL/GenBank/DDBJ databases">
        <authorList>
            <person name="Cornetti L."/>
        </authorList>
    </citation>
    <scope>NUCLEOTIDE SEQUENCE</scope>
    <source>
        <strain evidence="9">FI-BAL1-1</strain>
    </source>
</reference>
<evidence type="ECO:0000256" key="2">
    <source>
        <dbReference type="ARBA" id="ARBA00010596"/>
    </source>
</evidence>
<comment type="subcellular location">
    <subcellularLocation>
        <location evidence="6">Golgi apparatus membrane</location>
        <topology evidence="6">Multi-pass membrane protein</topology>
    </subcellularLocation>
    <subcellularLocation>
        <location evidence="1">Membrane</location>
        <topology evidence="1">Multi-pass membrane protein</topology>
    </subcellularLocation>
</comment>
<comment type="similarity">
    <text evidence="2 6">Belongs to the YIP1 family.</text>
</comment>
<feature type="transmembrane region" description="Helical" evidence="6">
    <location>
        <begin position="63"/>
        <end position="84"/>
    </location>
</feature>
<accession>A0A4Y7LRT0</accession>
<keyword evidence="4 6" id="KW-1133">Transmembrane helix</keyword>
<feature type="compositionally biased region" description="Polar residues" evidence="7">
    <location>
        <begin position="277"/>
        <end position="297"/>
    </location>
</feature>
<feature type="transmembrane region" description="Helical" evidence="6">
    <location>
        <begin position="200"/>
        <end position="222"/>
    </location>
</feature>
<evidence type="ECO:0000256" key="4">
    <source>
        <dbReference type="ARBA" id="ARBA00022989"/>
    </source>
</evidence>
<feature type="transmembrane region" description="Helical" evidence="6">
    <location>
        <begin position="166"/>
        <end position="188"/>
    </location>
</feature>